<reference evidence="1 2" key="1">
    <citation type="submission" date="2024-03" db="EMBL/GenBank/DDBJ databases">
        <authorList>
            <consortium name="ELIXIR-Norway"/>
            <consortium name="Elixir Norway"/>
        </authorList>
    </citation>
    <scope>NUCLEOTIDE SEQUENCE [LARGE SCALE GENOMIC DNA]</scope>
</reference>
<organism evidence="1 2">
    <name type="scientific">Sphagnum jensenii</name>
    <dbReference type="NCBI Taxonomy" id="128206"/>
    <lineage>
        <taxon>Eukaryota</taxon>
        <taxon>Viridiplantae</taxon>
        <taxon>Streptophyta</taxon>
        <taxon>Embryophyta</taxon>
        <taxon>Bryophyta</taxon>
        <taxon>Sphagnophytina</taxon>
        <taxon>Sphagnopsida</taxon>
        <taxon>Sphagnales</taxon>
        <taxon>Sphagnaceae</taxon>
        <taxon>Sphagnum</taxon>
    </lineage>
</organism>
<protein>
    <submittedName>
        <fullName evidence="1">Uncharacterized protein</fullName>
    </submittedName>
</protein>
<keyword evidence="2" id="KW-1185">Reference proteome</keyword>
<name>A0ABP1B9N2_9BRYO</name>
<gene>
    <name evidence="1" type="ORF">CSSPJE1EN2_LOCUS14533</name>
</gene>
<evidence type="ECO:0000313" key="2">
    <source>
        <dbReference type="Proteomes" id="UP001497522"/>
    </source>
</evidence>
<dbReference type="EMBL" id="OZ023703">
    <property type="protein sequence ID" value="CAK9871936.1"/>
    <property type="molecule type" value="Genomic_DNA"/>
</dbReference>
<accession>A0ABP1B9N2</accession>
<evidence type="ECO:0000313" key="1">
    <source>
        <dbReference type="EMBL" id="CAK9871936.1"/>
    </source>
</evidence>
<dbReference type="Proteomes" id="UP001497522">
    <property type="component" value="Chromosome 2"/>
</dbReference>
<sequence>MIILQTAGELHRAYMGRDDTHEVDAAYPAVADHIWTPILQLLMDLGQLTKAGNFFSVNRQKRSALWKGGSWRLLQRSRMSAWCPAYLTGKCHLEVIDPTDPQLVSLREEYGKKKKKLYIKKKDTSLKCANFFAAVIWFSTCFGEMEPSCQQRQNATPGVGDNF</sequence>
<proteinExistence type="predicted"/>